<name>A0A819X4C0_9BILA</name>
<comment type="caution">
    <text evidence="2">The sequence shown here is derived from an EMBL/GenBank/DDBJ whole genome shotgun (WGS) entry which is preliminary data.</text>
</comment>
<protein>
    <submittedName>
        <fullName evidence="2">Uncharacterized protein</fullName>
    </submittedName>
</protein>
<keyword evidence="3" id="KW-1185">Reference proteome</keyword>
<gene>
    <name evidence="2" type="ORF">UJA718_LOCUS2497</name>
</gene>
<organism evidence="2 3">
    <name type="scientific">Rotaria socialis</name>
    <dbReference type="NCBI Taxonomy" id="392032"/>
    <lineage>
        <taxon>Eukaryota</taxon>
        <taxon>Metazoa</taxon>
        <taxon>Spiralia</taxon>
        <taxon>Gnathifera</taxon>
        <taxon>Rotifera</taxon>
        <taxon>Eurotatoria</taxon>
        <taxon>Bdelloidea</taxon>
        <taxon>Philodinida</taxon>
        <taxon>Philodinidae</taxon>
        <taxon>Rotaria</taxon>
    </lineage>
</organism>
<sequence>MIPSNGHTCDGGNRTLRWSQFCDGIIDCHDRFDEEGHFCKHCVNNLYSCPPEDDIRCDLACNMLRYVPCQMIQDRRACNSIQSNLYTPSAPAPPPSYLSTLHNRAETDTLSSHIYEECYAPPPYEKAHKYPMTRRYYEHAL</sequence>
<dbReference type="InterPro" id="IPR036055">
    <property type="entry name" value="LDL_receptor-like_sf"/>
</dbReference>
<keyword evidence="1" id="KW-1015">Disulfide bond</keyword>
<dbReference type="Proteomes" id="UP000663873">
    <property type="component" value="Unassembled WGS sequence"/>
</dbReference>
<dbReference type="EMBL" id="CAJOBP010000171">
    <property type="protein sequence ID" value="CAF4134923.1"/>
    <property type="molecule type" value="Genomic_DNA"/>
</dbReference>
<proteinExistence type="predicted"/>
<evidence type="ECO:0000256" key="1">
    <source>
        <dbReference type="ARBA" id="ARBA00023157"/>
    </source>
</evidence>
<dbReference type="AlphaFoldDB" id="A0A819X4C0"/>
<evidence type="ECO:0000313" key="3">
    <source>
        <dbReference type="Proteomes" id="UP000663873"/>
    </source>
</evidence>
<dbReference type="SUPFAM" id="SSF57424">
    <property type="entry name" value="LDL receptor-like module"/>
    <property type="match status" value="1"/>
</dbReference>
<reference evidence="2" key="1">
    <citation type="submission" date="2021-02" db="EMBL/GenBank/DDBJ databases">
        <authorList>
            <person name="Nowell W R."/>
        </authorList>
    </citation>
    <scope>NUCLEOTIDE SEQUENCE</scope>
</reference>
<evidence type="ECO:0000313" key="2">
    <source>
        <dbReference type="EMBL" id="CAF4134923.1"/>
    </source>
</evidence>
<accession>A0A819X4C0</accession>